<evidence type="ECO:0000313" key="1">
    <source>
        <dbReference type="EMBL" id="KAK0138990.1"/>
    </source>
</evidence>
<gene>
    <name evidence="1" type="ORF">N1851_024466</name>
</gene>
<organism evidence="1 2">
    <name type="scientific">Merluccius polli</name>
    <name type="common">Benguela hake</name>
    <name type="synonym">Merluccius cadenati</name>
    <dbReference type="NCBI Taxonomy" id="89951"/>
    <lineage>
        <taxon>Eukaryota</taxon>
        <taxon>Metazoa</taxon>
        <taxon>Chordata</taxon>
        <taxon>Craniata</taxon>
        <taxon>Vertebrata</taxon>
        <taxon>Euteleostomi</taxon>
        <taxon>Actinopterygii</taxon>
        <taxon>Neopterygii</taxon>
        <taxon>Teleostei</taxon>
        <taxon>Neoteleostei</taxon>
        <taxon>Acanthomorphata</taxon>
        <taxon>Zeiogadaria</taxon>
        <taxon>Gadariae</taxon>
        <taxon>Gadiformes</taxon>
        <taxon>Gadoidei</taxon>
        <taxon>Merlucciidae</taxon>
        <taxon>Merluccius</taxon>
    </lineage>
</organism>
<proteinExistence type="predicted"/>
<comment type="caution">
    <text evidence="1">The sequence shown here is derived from an EMBL/GenBank/DDBJ whole genome shotgun (WGS) entry which is preliminary data.</text>
</comment>
<dbReference type="Proteomes" id="UP001174136">
    <property type="component" value="Unassembled WGS sequence"/>
</dbReference>
<evidence type="ECO:0008006" key="3">
    <source>
        <dbReference type="Google" id="ProtNLM"/>
    </source>
</evidence>
<keyword evidence="2" id="KW-1185">Reference proteome</keyword>
<accession>A0AA47MF01</accession>
<name>A0AA47MF01_MERPO</name>
<dbReference type="EMBL" id="JAOPHQ010004556">
    <property type="protein sequence ID" value="KAK0138990.1"/>
    <property type="molecule type" value="Genomic_DNA"/>
</dbReference>
<dbReference type="AlphaFoldDB" id="A0AA47MF01"/>
<reference evidence="1" key="1">
    <citation type="journal article" date="2023" name="Front. Mar. Sci.">
        <title>A new Merluccius polli reference genome to investigate the effects of global change in West African waters.</title>
        <authorList>
            <person name="Mateo J.L."/>
            <person name="Blanco-Fernandez C."/>
            <person name="Garcia-Vazquez E."/>
            <person name="Machado-Schiaffino G."/>
        </authorList>
    </citation>
    <scope>NUCLEOTIDE SEQUENCE</scope>
    <source>
        <strain evidence="1">C29</strain>
        <tissue evidence="1">Fin</tissue>
    </source>
</reference>
<sequence>MSFKPTKSRSMVLKRGKVVDKFRFLVDGTAIPTITEKPVTSLGKTFDCSLRDTASIQATIKKLETWLSAVDKSGLPGRFKAWLYQHGILPRILWPLLVYEVTMSTVETLERKISSYLRRWLGLPHSLTSAALYGRSNKLQLPFCSLEEEFRVSRTREALVYRDSSDTRVAAAGIVVRTGRKFKAQEGLELAESRLRHKAMVGMVAIGRAGLGAIPQPRYDRAQGKERRDLVLEEVRAGVEDVRTSRMVSMRQQGASTRWEGALERKLTWNDIWKAEPQSIKFMVQAVYDVLPSPANLHVWGKSDLPTCPLCPGRGTLEHIMSSCPAALGGGRYRWRHDQVLKAVAETISSAVANNKHASSNSLREGWREATLKANTIGQSSLIGIRLGTASGLGQATQVPRICNINFFETRPGADICLFEAIPWEDRMEEANERKRLKYQELIEECRRRGWKARCEPIEVGCRGFAARSLCRAYSLLGISGAAKRRAIKSATEAAERASRWIWIKRSEKWANAAGTQAGD</sequence>
<evidence type="ECO:0000313" key="2">
    <source>
        <dbReference type="Proteomes" id="UP001174136"/>
    </source>
</evidence>
<protein>
    <recommendedName>
        <fullName evidence="3">Reverse transcriptase</fullName>
    </recommendedName>
</protein>